<evidence type="ECO:0000313" key="2">
    <source>
        <dbReference type="Proteomes" id="UP000193920"/>
    </source>
</evidence>
<gene>
    <name evidence="1" type="ORF">LY90DRAFT_631315</name>
</gene>
<reference evidence="1 2" key="1">
    <citation type="submission" date="2016-08" db="EMBL/GenBank/DDBJ databases">
        <title>A Parts List for Fungal Cellulosomes Revealed by Comparative Genomics.</title>
        <authorList>
            <consortium name="DOE Joint Genome Institute"/>
            <person name="Haitjema C.H."/>
            <person name="Gilmore S.P."/>
            <person name="Henske J.K."/>
            <person name="Solomon K.V."/>
            <person name="De Groot R."/>
            <person name="Kuo A."/>
            <person name="Mondo S.J."/>
            <person name="Salamov A.A."/>
            <person name="Labutti K."/>
            <person name="Zhao Z."/>
            <person name="Chiniquy J."/>
            <person name="Barry K."/>
            <person name="Brewer H.M."/>
            <person name="Purvine S.O."/>
            <person name="Wright A.T."/>
            <person name="Boxma B."/>
            <person name="Van Alen T."/>
            <person name="Hackstein J.H."/>
            <person name="Baker S.E."/>
            <person name="Grigoriev I.V."/>
            <person name="O'Malley M.A."/>
        </authorList>
    </citation>
    <scope>NUCLEOTIDE SEQUENCE [LARGE SCALE GENOMIC DNA]</scope>
    <source>
        <strain evidence="1 2">G1</strain>
    </source>
</reference>
<dbReference type="AlphaFoldDB" id="A0A1Y2AM41"/>
<dbReference type="Proteomes" id="UP000193920">
    <property type="component" value="Unassembled WGS sequence"/>
</dbReference>
<name>A0A1Y2AM41_9FUNG</name>
<dbReference type="EMBL" id="MCOG01000239">
    <property type="protein sequence ID" value="ORY23005.1"/>
    <property type="molecule type" value="Genomic_DNA"/>
</dbReference>
<proteinExistence type="predicted"/>
<organism evidence="1 2">
    <name type="scientific">Neocallimastix californiae</name>
    <dbReference type="NCBI Taxonomy" id="1754190"/>
    <lineage>
        <taxon>Eukaryota</taxon>
        <taxon>Fungi</taxon>
        <taxon>Fungi incertae sedis</taxon>
        <taxon>Chytridiomycota</taxon>
        <taxon>Chytridiomycota incertae sedis</taxon>
        <taxon>Neocallimastigomycetes</taxon>
        <taxon>Neocallimastigales</taxon>
        <taxon>Neocallimastigaceae</taxon>
        <taxon>Neocallimastix</taxon>
    </lineage>
</organism>
<comment type="caution">
    <text evidence="1">The sequence shown here is derived from an EMBL/GenBank/DDBJ whole genome shotgun (WGS) entry which is preliminary data.</text>
</comment>
<sequence length="268" mass="31259">MRIYMLLRMGNSVNILTIKIGMKIEKTTIQQFIVIKFVLLILKKKTSLYCAAIENFTYGVKAVISENVPTFGPPEAISFKYRTIQDDILLNAQFNEKLTLSINEYLNARGCLYKKQEEVTILLDLKHYILMDSKNLMSNDVFTVWLQTVTDIEAIKHQILLQTKNETLSKAYVEELYFYDLTFHNKYPTNLEPYTLSNLYTKENCDVSLHGYSYILSTKKRWPDDIKFDKMYNSQNIVIGYNDEIDDNNNNDSSNSKKLYIIIISNLI</sequence>
<evidence type="ECO:0000313" key="1">
    <source>
        <dbReference type="EMBL" id="ORY23005.1"/>
    </source>
</evidence>
<dbReference type="OrthoDB" id="2125136at2759"/>
<protein>
    <submittedName>
        <fullName evidence="1">Uncharacterized protein</fullName>
    </submittedName>
</protein>
<accession>A0A1Y2AM41</accession>
<keyword evidence="2" id="KW-1185">Reference proteome</keyword>